<proteinExistence type="predicted"/>
<protein>
    <submittedName>
        <fullName evidence="2">DUF4184 family protein</fullName>
    </submittedName>
</protein>
<feature type="transmembrane region" description="Helical" evidence="1">
    <location>
        <begin position="39"/>
        <end position="57"/>
    </location>
</feature>
<evidence type="ECO:0000313" key="2">
    <source>
        <dbReference type="EMBL" id="MFC7606811.1"/>
    </source>
</evidence>
<dbReference type="InterPro" id="IPR025238">
    <property type="entry name" value="DUF4184"/>
</dbReference>
<reference evidence="3" key="1">
    <citation type="journal article" date="2019" name="Int. J. Syst. Evol. Microbiol.">
        <title>The Global Catalogue of Microorganisms (GCM) 10K type strain sequencing project: providing services to taxonomists for standard genome sequencing and annotation.</title>
        <authorList>
            <consortium name="The Broad Institute Genomics Platform"/>
            <consortium name="The Broad Institute Genome Sequencing Center for Infectious Disease"/>
            <person name="Wu L."/>
            <person name="Ma J."/>
        </authorList>
    </citation>
    <scope>NUCLEOTIDE SEQUENCE [LARGE SCALE GENOMIC DNA]</scope>
    <source>
        <strain evidence="3">JCM 10083</strain>
    </source>
</reference>
<feature type="transmembrane region" description="Helical" evidence="1">
    <location>
        <begin position="69"/>
        <end position="88"/>
    </location>
</feature>
<evidence type="ECO:0000256" key="1">
    <source>
        <dbReference type="SAM" id="Phobius"/>
    </source>
</evidence>
<keyword evidence="1" id="KW-0812">Transmembrane</keyword>
<feature type="transmembrane region" description="Helical" evidence="1">
    <location>
        <begin position="164"/>
        <end position="185"/>
    </location>
</feature>
<sequence length="269" mass="29389">MDLPQWIVEGKPVPFTPSHVAAVLPLVSSERMRRLLDPWALALGAMVPDLPIFFPFLPDYTIWHSYEGVLTIDPFAVAVLLAVFHLVLRDPLTALLPPGLAGRAAALTPGMYGVRRLPAVIAGGAVGALTHKLWDSFTHSYSSAMWGWSWLDTRVADVIPLFRLLQYTSTVVGLAVVFWWAWRGLSGMEPRPVPERLIISARGRMAVFLATALSVLLGAIAWPIAFPPRGMAELVTRLGAGVIVGCSAMLLVHALIWQLRRVVTVFEGA</sequence>
<keyword evidence="1" id="KW-1133">Transmembrane helix</keyword>
<organism evidence="2 3">
    <name type="scientific">Streptosporangium amethystogenes subsp. fukuiense</name>
    <dbReference type="NCBI Taxonomy" id="698418"/>
    <lineage>
        <taxon>Bacteria</taxon>
        <taxon>Bacillati</taxon>
        <taxon>Actinomycetota</taxon>
        <taxon>Actinomycetes</taxon>
        <taxon>Streptosporangiales</taxon>
        <taxon>Streptosporangiaceae</taxon>
        <taxon>Streptosporangium</taxon>
    </lineage>
</organism>
<dbReference type="EMBL" id="JBHTEE010000001">
    <property type="protein sequence ID" value="MFC7606811.1"/>
    <property type="molecule type" value="Genomic_DNA"/>
</dbReference>
<name>A0ABW2TGD7_9ACTN</name>
<keyword evidence="1" id="KW-0472">Membrane</keyword>
<feature type="transmembrane region" description="Helical" evidence="1">
    <location>
        <begin position="206"/>
        <end position="226"/>
    </location>
</feature>
<gene>
    <name evidence="2" type="ORF">ACFQVD_42625</name>
</gene>
<feature type="transmembrane region" description="Helical" evidence="1">
    <location>
        <begin position="238"/>
        <end position="257"/>
    </location>
</feature>
<dbReference type="RefSeq" id="WP_343969783.1">
    <property type="nucleotide sequence ID" value="NZ_BAAAGK010000080.1"/>
</dbReference>
<keyword evidence="3" id="KW-1185">Reference proteome</keyword>
<dbReference type="Pfam" id="PF13803">
    <property type="entry name" value="DUF4184"/>
    <property type="match status" value="1"/>
</dbReference>
<evidence type="ECO:0000313" key="3">
    <source>
        <dbReference type="Proteomes" id="UP001596514"/>
    </source>
</evidence>
<dbReference type="Proteomes" id="UP001596514">
    <property type="component" value="Unassembled WGS sequence"/>
</dbReference>
<accession>A0ABW2TGD7</accession>
<comment type="caution">
    <text evidence="2">The sequence shown here is derived from an EMBL/GenBank/DDBJ whole genome shotgun (WGS) entry which is preliminary data.</text>
</comment>